<evidence type="ECO:0000313" key="7">
    <source>
        <dbReference type="Proteomes" id="UP000092024"/>
    </source>
</evidence>
<dbReference type="RefSeq" id="WP_068681712.1">
    <property type="nucleotide sequence ID" value="NZ_LYPA01000046.1"/>
</dbReference>
<dbReference type="Gene3D" id="1.10.150.130">
    <property type="match status" value="1"/>
</dbReference>
<feature type="domain" description="Tyr recombinase" evidence="5">
    <location>
        <begin position="169"/>
        <end position="366"/>
    </location>
</feature>
<name>A0A1A5YM88_9BACL</name>
<dbReference type="InterPro" id="IPR028259">
    <property type="entry name" value="AP2-like_int_N"/>
</dbReference>
<dbReference type="CDD" id="cd01189">
    <property type="entry name" value="INT_ICEBs1_C_like"/>
    <property type="match status" value="1"/>
</dbReference>
<sequence length="379" mass="43962">MQMKVNKDENKGTYWFVVSAGKDENGKRRQIKRRGFKTEKEAMKEMRKILQQVDDQTYVKNTHVKYTEFLQGEWLQSKEVKLRTVTYRTYKSNVLKHIVPYFENQEMSKITTVLIEKFYVFLLRDTGLSERSIQDIQKIVKSSFKMAQRRKYITYNPAVDAEAPKVPHKEMSVWNLEEAVRFLKLAEKDDLHVAFLLALTTGMRQSEILGLRWKDIDFDEGNLRVRQTLSHDGKELIQATKTKSSARTIALIDRTTGDLKKQLRKIKKQRLAAGSSYVDNDLVICTKSGKPLNPRNLLRKFYSLIKKADVPPIRFHDLRHTVATLMLARNINPKVVKEILGHSDIRVTLDTYSHVLPSVHKQTASQYGDMLFGQSINQG</sequence>
<dbReference type="Gene3D" id="1.10.443.10">
    <property type="entry name" value="Intergrase catalytic core"/>
    <property type="match status" value="1"/>
</dbReference>
<dbReference type="Proteomes" id="UP000092024">
    <property type="component" value="Unassembled WGS sequence"/>
</dbReference>
<evidence type="ECO:0000256" key="3">
    <source>
        <dbReference type="ARBA" id="ARBA00023125"/>
    </source>
</evidence>
<dbReference type="GO" id="GO:0003677">
    <property type="term" value="F:DNA binding"/>
    <property type="evidence" value="ECO:0007669"/>
    <property type="project" value="UniProtKB-KW"/>
</dbReference>
<dbReference type="GO" id="GO:0015074">
    <property type="term" value="P:DNA integration"/>
    <property type="evidence" value="ECO:0007669"/>
    <property type="project" value="UniProtKB-KW"/>
</dbReference>
<comment type="similarity">
    <text evidence="1">Belongs to the 'phage' integrase family.</text>
</comment>
<dbReference type="InterPro" id="IPR002104">
    <property type="entry name" value="Integrase_catalytic"/>
</dbReference>
<dbReference type="PANTHER" id="PTHR30349:SF64">
    <property type="entry name" value="PROPHAGE INTEGRASE INTD-RELATED"/>
    <property type="match status" value="1"/>
</dbReference>
<reference evidence="6 7" key="1">
    <citation type="submission" date="2016-05" db="EMBL/GenBank/DDBJ databases">
        <title>Paenibacillus oryzae. sp. nov., isolated from the rice root.</title>
        <authorList>
            <person name="Zhang J."/>
            <person name="Zhang X."/>
        </authorList>
    </citation>
    <scope>NUCLEOTIDE SEQUENCE [LARGE SCALE GENOMIC DNA]</scope>
    <source>
        <strain evidence="6 7">1DrF-4</strain>
    </source>
</reference>
<protein>
    <recommendedName>
        <fullName evidence="5">Tyr recombinase domain-containing protein</fullName>
    </recommendedName>
</protein>
<dbReference type="Pfam" id="PF14659">
    <property type="entry name" value="Phage_int_SAM_3"/>
    <property type="match status" value="1"/>
</dbReference>
<evidence type="ECO:0000259" key="5">
    <source>
        <dbReference type="PROSITE" id="PS51898"/>
    </source>
</evidence>
<dbReference type="InterPro" id="IPR050090">
    <property type="entry name" value="Tyrosine_recombinase_XerCD"/>
</dbReference>
<evidence type="ECO:0000256" key="2">
    <source>
        <dbReference type="ARBA" id="ARBA00022908"/>
    </source>
</evidence>
<keyword evidence="3" id="KW-0238">DNA-binding</keyword>
<keyword evidence="7" id="KW-1185">Reference proteome</keyword>
<keyword evidence="2" id="KW-0229">DNA integration</keyword>
<comment type="caution">
    <text evidence="6">The sequence shown here is derived from an EMBL/GenBank/DDBJ whole genome shotgun (WGS) entry which is preliminary data.</text>
</comment>
<dbReference type="PANTHER" id="PTHR30349">
    <property type="entry name" value="PHAGE INTEGRASE-RELATED"/>
    <property type="match status" value="1"/>
</dbReference>
<dbReference type="SUPFAM" id="SSF56349">
    <property type="entry name" value="DNA breaking-rejoining enzymes"/>
    <property type="match status" value="1"/>
</dbReference>
<dbReference type="InterPro" id="IPR010998">
    <property type="entry name" value="Integrase_recombinase_N"/>
</dbReference>
<dbReference type="InterPro" id="IPR011010">
    <property type="entry name" value="DNA_brk_join_enz"/>
</dbReference>
<dbReference type="Pfam" id="PF14657">
    <property type="entry name" value="Arm-DNA-bind_4"/>
    <property type="match status" value="1"/>
</dbReference>
<accession>A0A1A5YM88</accession>
<dbReference type="EMBL" id="LYPA01000046">
    <property type="protein sequence ID" value="OBR66490.1"/>
    <property type="molecule type" value="Genomic_DNA"/>
</dbReference>
<evidence type="ECO:0000256" key="1">
    <source>
        <dbReference type="ARBA" id="ARBA00008857"/>
    </source>
</evidence>
<dbReference type="Pfam" id="PF00589">
    <property type="entry name" value="Phage_integrase"/>
    <property type="match status" value="1"/>
</dbReference>
<dbReference type="InterPro" id="IPR013762">
    <property type="entry name" value="Integrase-like_cat_sf"/>
</dbReference>
<evidence type="ECO:0000313" key="6">
    <source>
        <dbReference type="EMBL" id="OBR66490.1"/>
    </source>
</evidence>
<evidence type="ECO:0000256" key="4">
    <source>
        <dbReference type="ARBA" id="ARBA00023172"/>
    </source>
</evidence>
<dbReference type="GO" id="GO:0006310">
    <property type="term" value="P:DNA recombination"/>
    <property type="evidence" value="ECO:0007669"/>
    <property type="project" value="UniProtKB-KW"/>
</dbReference>
<proteinExistence type="inferred from homology"/>
<keyword evidence="4" id="KW-0233">DNA recombination</keyword>
<dbReference type="PROSITE" id="PS51898">
    <property type="entry name" value="TYR_RECOMBINASE"/>
    <property type="match status" value="1"/>
</dbReference>
<dbReference type="STRING" id="1844972.A7K91_03330"/>
<dbReference type="AlphaFoldDB" id="A0A1A5YM88"/>
<gene>
    <name evidence="6" type="ORF">A7K91_03330</name>
</gene>
<dbReference type="OrthoDB" id="9803188at2"/>
<organism evidence="6 7">
    <name type="scientific">Paenibacillus oryzae</name>
    <dbReference type="NCBI Taxonomy" id="1844972"/>
    <lineage>
        <taxon>Bacteria</taxon>
        <taxon>Bacillati</taxon>
        <taxon>Bacillota</taxon>
        <taxon>Bacilli</taxon>
        <taxon>Bacillales</taxon>
        <taxon>Paenibacillaceae</taxon>
        <taxon>Paenibacillus</taxon>
    </lineage>
</organism>
<dbReference type="InterPro" id="IPR004107">
    <property type="entry name" value="Integrase_SAM-like_N"/>
</dbReference>